<proteinExistence type="predicted"/>
<dbReference type="SUPFAM" id="SSF50952">
    <property type="entry name" value="Soluble quinoprotein glucose dehydrogenase"/>
    <property type="match status" value="1"/>
</dbReference>
<evidence type="ECO:0000313" key="5">
    <source>
        <dbReference type="Proteomes" id="UP000244384"/>
    </source>
</evidence>
<feature type="region of interest" description="Disordered" evidence="1">
    <location>
        <begin position="272"/>
        <end position="302"/>
    </location>
</feature>
<keyword evidence="2" id="KW-0732">Signal</keyword>
<evidence type="ECO:0000313" key="4">
    <source>
        <dbReference type="EMBL" id="AWB93594.1"/>
    </source>
</evidence>
<dbReference type="EMBL" id="CP026952">
    <property type="protein sequence ID" value="AWB93594.1"/>
    <property type="molecule type" value="Genomic_DNA"/>
</dbReference>
<feature type="signal peptide" evidence="2">
    <location>
        <begin position="1"/>
        <end position="32"/>
    </location>
</feature>
<dbReference type="Gene3D" id="2.120.10.30">
    <property type="entry name" value="TolB, C-terminal domain"/>
    <property type="match status" value="1"/>
</dbReference>
<dbReference type="Pfam" id="PF07995">
    <property type="entry name" value="GSDH"/>
    <property type="match status" value="1"/>
</dbReference>
<keyword evidence="5" id="KW-1185">Reference proteome</keyword>
<evidence type="ECO:0000256" key="2">
    <source>
        <dbReference type="SAM" id="SignalP"/>
    </source>
</evidence>
<dbReference type="InterPro" id="IPR011042">
    <property type="entry name" value="6-blade_b-propeller_TolB-like"/>
</dbReference>
<dbReference type="PANTHER" id="PTHR19328:SF13">
    <property type="entry name" value="HIPL1 PROTEIN"/>
    <property type="match status" value="1"/>
</dbReference>
<feature type="domain" description="Glucose/Sorbosone dehydrogenase" evidence="3">
    <location>
        <begin position="47"/>
        <end position="381"/>
    </location>
</feature>
<reference evidence="5" key="1">
    <citation type="submission" date="2018-01" db="EMBL/GenBank/DDBJ databases">
        <authorList>
            <person name="Li J."/>
        </authorList>
    </citation>
    <scope>NUCLEOTIDE SEQUENCE [LARGE SCALE GENOMIC DNA]</scope>
    <source>
        <strain evidence="5">592</strain>
    </source>
</reference>
<evidence type="ECO:0000259" key="3">
    <source>
        <dbReference type="Pfam" id="PF07995"/>
    </source>
</evidence>
<protein>
    <submittedName>
        <fullName evidence="4">Glucose dehydrogenase</fullName>
    </submittedName>
</protein>
<dbReference type="AlphaFoldDB" id="A0A2S0WQT9"/>
<feature type="chain" id="PRO_5015398549" evidence="2">
    <location>
        <begin position="33"/>
        <end position="392"/>
    </location>
</feature>
<name>A0A2S0WQT9_9ACTN</name>
<dbReference type="InterPro" id="IPR011041">
    <property type="entry name" value="Quinoprot_gluc/sorb_DH_b-prop"/>
</dbReference>
<organism evidence="4 5">
    <name type="scientific">Aeromicrobium chenweiae</name>
    <dbReference type="NCBI Taxonomy" id="2079793"/>
    <lineage>
        <taxon>Bacteria</taxon>
        <taxon>Bacillati</taxon>
        <taxon>Actinomycetota</taxon>
        <taxon>Actinomycetes</taxon>
        <taxon>Propionibacteriales</taxon>
        <taxon>Nocardioidaceae</taxon>
        <taxon>Aeromicrobium</taxon>
    </lineage>
</organism>
<evidence type="ECO:0000256" key="1">
    <source>
        <dbReference type="SAM" id="MobiDB-lite"/>
    </source>
</evidence>
<accession>A0A2S0WQT9</accession>
<dbReference type="InterPro" id="IPR012938">
    <property type="entry name" value="Glc/Sorbosone_DH"/>
</dbReference>
<dbReference type="PANTHER" id="PTHR19328">
    <property type="entry name" value="HEDGEHOG-INTERACTING PROTEIN"/>
    <property type="match status" value="1"/>
</dbReference>
<dbReference type="KEGG" id="aez:C3E78_16020"/>
<sequence length="392" mass="42487">MQAQTVSMTHWSRIIPAVLLPLSLLAAVPAGAATKPALKVTVVAQGLQLPWDLAFLPDRSMLFTQRDRKTLSLRRTDGTIRRIFTAPNHMWSSGETGLMSVEVAADFARTRAFMTCHGYRKPGGRPEVRVVRWRLNRAATGASYVRTLVAGMPSSGGRHGGCALVKGSRNQLYIGTGDAATGRNPQSLGSRGGKVLRVDATTGKAVSTNPYVRSSNKTKRRIFTYGHRNVQGLARRADGSIWSVEHGSYRDDEVNRLVKKANYGWNPVRRRSGDPAYNEGANSPMTDHSIPGRQRSAAWRSGNPTVATSGAAFVGSSWRGWNGALAVTALKDESLRLLLFSTSGRLRETWKPAALDGRYGRLRGAVRGPDGALYLTTSNGSDDKILKVTATG</sequence>
<gene>
    <name evidence="4" type="ORF">C3E78_16020</name>
</gene>
<dbReference type="Proteomes" id="UP000244384">
    <property type="component" value="Chromosome"/>
</dbReference>